<accession>A0A544QYW1</accession>
<dbReference type="Gene3D" id="3.20.20.210">
    <property type="match status" value="1"/>
</dbReference>
<gene>
    <name evidence="2" type="ORF">EXD82_01085</name>
</gene>
<evidence type="ECO:0000313" key="3">
    <source>
        <dbReference type="Proteomes" id="UP000317863"/>
    </source>
</evidence>
<evidence type="ECO:0000259" key="1">
    <source>
        <dbReference type="Pfam" id="PF01208"/>
    </source>
</evidence>
<dbReference type="OrthoDB" id="9780425at2"/>
<dbReference type="RefSeq" id="WP_142535065.1">
    <property type="nucleotide sequence ID" value="NZ_SGJB01000001.1"/>
</dbReference>
<dbReference type="PANTHER" id="PTHR47099:SF1">
    <property type="entry name" value="METHYLCOBAMIDE:COM METHYLTRANSFERASE MTBA"/>
    <property type="match status" value="1"/>
</dbReference>
<dbReference type="InterPro" id="IPR038071">
    <property type="entry name" value="UROD/MetE-like_sf"/>
</dbReference>
<dbReference type="InterPro" id="IPR000257">
    <property type="entry name" value="Uroporphyrinogen_deCOase"/>
</dbReference>
<feature type="domain" description="Uroporphyrinogen decarboxylase (URO-D)" evidence="1">
    <location>
        <begin position="9"/>
        <end position="345"/>
    </location>
</feature>
<organism evidence="2 3">
    <name type="scientific">Peptacetobacter hominis</name>
    <dbReference type="NCBI Taxonomy" id="2743610"/>
    <lineage>
        <taxon>Bacteria</taxon>
        <taxon>Bacillati</taxon>
        <taxon>Bacillota</taxon>
        <taxon>Clostridia</taxon>
        <taxon>Peptostreptococcales</taxon>
        <taxon>Peptostreptococcaceae</taxon>
        <taxon>Peptacetobacter</taxon>
    </lineage>
</organism>
<dbReference type="Pfam" id="PF01208">
    <property type="entry name" value="URO-D"/>
    <property type="match status" value="1"/>
</dbReference>
<evidence type="ECO:0000313" key="2">
    <source>
        <dbReference type="EMBL" id="TQQ85838.1"/>
    </source>
</evidence>
<comment type="caution">
    <text evidence="2">The sequence shown here is derived from an EMBL/GenBank/DDBJ whole genome shotgun (WGS) entry which is preliminary data.</text>
</comment>
<dbReference type="GO" id="GO:0004853">
    <property type="term" value="F:uroporphyrinogen decarboxylase activity"/>
    <property type="evidence" value="ECO:0007669"/>
    <property type="project" value="InterPro"/>
</dbReference>
<dbReference type="EMBL" id="SGJB01000001">
    <property type="protein sequence ID" value="TQQ85838.1"/>
    <property type="molecule type" value="Genomic_DNA"/>
</dbReference>
<sequence>MELIKTEMTPKERLTLYGKGKEVDRIPTTLSAGETIPVLYGISIHDYYFSADLMVEVESRMAEDFGADNMGMGLGLRTVAEAIGTKMHYSSDSVAYIEDPVIKNYSQIDNMDIINIKKDGRIPIMIEAFKRLKDKYDKERIIGTGMAGPLTTACALVGTDKFLKDCIKKPDEIKKLMEYSTECIIACGRDIYNEVGITSSLSEPIASANLISKKQFERWAKPYIKKVVDEWNKFQNAPSIHICGKTNDRWDDVIETGISGFWVDNCESLKELKTRLGDKISISGNVAPVDILRNGTPEMIENEIFNCIKQASDSPKGFGLCPGCTTPVGTPKENIIAFMNAAYKYGKGAKKGHMCKGIEKFL</sequence>
<reference evidence="2 3" key="1">
    <citation type="submission" date="2019-02" db="EMBL/GenBank/DDBJ databases">
        <title>Peptostreptococcaceae bacterium ZHW00191 nov., a new bacterium isolated from the human gut.</title>
        <authorList>
            <person name="Zhou H.-W."/>
            <person name="Chen X.-J."/>
        </authorList>
    </citation>
    <scope>NUCLEOTIDE SEQUENCE [LARGE SCALE GENOMIC DNA]</scope>
    <source>
        <strain evidence="2 3">ZHW00191</strain>
    </source>
</reference>
<name>A0A544QYW1_9FIRM</name>
<protein>
    <submittedName>
        <fullName evidence="2">Uroporphyrinogen-III decarboxylase</fullName>
    </submittedName>
</protein>
<dbReference type="PANTHER" id="PTHR47099">
    <property type="entry name" value="METHYLCOBAMIDE:COM METHYLTRANSFERASE MTBA"/>
    <property type="match status" value="1"/>
</dbReference>
<dbReference type="CDD" id="cd03465">
    <property type="entry name" value="URO-D_like"/>
    <property type="match status" value="1"/>
</dbReference>
<dbReference type="AlphaFoldDB" id="A0A544QYW1"/>
<dbReference type="GO" id="GO:0006779">
    <property type="term" value="P:porphyrin-containing compound biosynthetic process"/>
    <property type="evidence" value="ECO:0007669"/>
    <property type="project" value="InterPro"/>
</dbReference>
<dbReference type="Proteomes" id="UP000317863">
    <property type="component" value="Unassembled WGS sequence"/>
</dbReference>
<keyword evidence="3" id="KW-1185">Reference proteome</keyword>
<dbReference type="InterPro" id="IPR052024">
    <property type="entry name" value="Methanogen_methyltrans"/>
</dbReference>
<proteinExistence type="predicted"/>
<dbReference type="SUPFAM" id="SSF51726">
    <property type="entry name" value="UROD/MetE-like"/>
    <property type="match status" value="1"/>
</dbReference>